<organism evidence="1 2">
    <name type="scientific">Methylomonas methanica</name>
    <dbReference type="NCBI Taxonomy" id="421"/>
    <lineage>
        <taxon>Bacteria</taxon>
        <taxon>Pseudomonadati</taxon>
        <taxon>Pseudomonadota</taxon>
        <taxon>Gammaproteobacteria</taxon>
        <taxon>Methylococcales</taxon>
        <taxon>Methylococcaceae</taxon>
        <taxon>Methylomonas</taxon>
    </lineage>
</organism>
<sequence>MRLTRGFKACELEENPYPHEENQAPHTTHTGMEWNGSMYCMQACAAIGHLPTIVTINCKAAQFLKTAILNVQTNWRGRRRVEKQLSIFSLISEVLPFTKWPLF</sequence>
<gene>
    <name evidence="1" type="ORF">A1332_14765</name>
</gene>
<dbReference type="EMBL" id="LUUG01000073">
    <property type="protein sequence ID" value="OAI04228.1"/>
    <property type="molecule type" value="Genomic_DNA"/>
</dbReference>
<evidence type="ECO:0000313" key="1">
    <source>
        <dbReference type="EMBL" id="OAI04228.1"/>
    </source>
</evidence>
<accession>A0A177MEP1</accession>
<proteinExistence type="predicted"/>
<evidence type="ECO:0000313" key="2">
    <source>
        <dbReference type="Proteomes" id="UP000078090"/>
    </source>
</evidence>
<dbReference type="AlphaFoldDB" id="A0A177MEP1"/>
<comment type="caution">
    <text evidence="1">The sequence shown here is derived from an EMBL/GenBank/DDBJ whole genome shotgun (WGS) entry which is preliminary data.</text>
</comment>
<name>A0A177MEP1_METMH</name>
<dbReference type="Proteomes" id="UP000078090">
    <property type="component" value="Unassembled WGS sequence"/>
</dbReference>
<protein>
    <submittedName>
        <fullName evidence="1">Uncharacterized protein</fullName>
    </submittedName>
</protein>
<reference evidence="2" key="1">
    <citation type="submission" date="2016-03" db="EMBL/GenBank/DDBJ databases">
        <authorList>
            <person name="Heylen K."/>
            <person name="De Vos P."/>
            <person name="Vekeman B."/>
        </authorList>
    </citation>
    <scope>NUCLEOTIDE SEQUENCE [LARGE SCALE GENOMIC DNA]</scope>
    <source>
        <strain evidence="2">R-45363</strain>
    </source>
</reference>